<keyword evidence="1" id="KW-0472">Membrane</keyword>
<dbReference type="Proteomes" id="UP000439903">
    <property type="component" value="Unassembled WGS sequence"/>
</dbReference>
<protein>
    <submittedName>
        <fullName evidence="2">Cytochrome P450</fullName>
    </submittedName>
</protein>
<feature type="transmembrane region" description="Helical" evidence="1">
    <location>
        <begin position="132"/>
        <end position="153"/>
    </location>
</feature>
<sequence length="158" mass="18316">MLAPSSKDTTFMIRLPYTEGLNELGMSGRAVLTSSFNYKIVEWANRLFSELEENWKSLANLNLSADNLQNNDWILEAYLATWIHKFTNDMIVVLLTGERFYSMASYYNILSPVKVSRSNTLIEDPERFIQGFANHLIGLTLFLYPFIITYHFIKIKSK</sequence>
<keyword evidence="1" id="KW-0812">Transmembrane</keyword>
<keyword evidence="1" id="KW-1133">Transmembrane helix</keyword>
<gene>
    <name evidence="2" type="ORF">F8M41_023685</name>
</gene>
<keyword evidence="3" id="KW-1185">Reference proteome</keyword>
<organism evidence="2 3">
    <name type="scientific">Gigaspora margarita</name>
    <dbReference type="NCBI Taxonomy" id="4874"/>
    <lineage>
        <taxon>Eukaryota</taxon>
        <taxon>Fungi</taxon>
        <taxon>Fungi incertae sedis</taxon>
        <taxon>Mucoromycota</taxon>
        <taxon>Glomeromycotina</taxon>
        <taxon>Glomeromycetes</taxon>
        <taxon>Diversisporales</taxon>
        <taxon>Gigasporaceae</taxon>
        <taxon>Gigaspora</taxon>
    </lineage>
</organism>
<dbReference type="EMBL" id="WTPW01000778">
    <property type="protein sequence ID" value="KAF0480593.1"/>
    <property type="molecule type" value="Genomic_DNA"/>
</dbReference>
<dbReference type="OrthoDB" id="1470350at2759"/>
<evidence type="ECO:0000313" key="2">
    <source>
        <dbReference type="EMBL" id="KAF0480593.1"/>
    </source>
</evidence>
<evidence type="ECO:0000256" key="1">
    <source>
        <dbReference type="SAM" id="Phobius"/>
    </source>
</evidence>
<name>A0A8H4ACX7_GIGMA</name>
<comment type="caution">
    <text evidence="2">The sequence shown here is derived from an EMBL/GenBank/DDBJ whole genome shotgun (WGS) entry which is preliminary data.</text>
</comment>
<reference evidence="2 3" key="1">
    <citation type="journal article" date="2019" name="Environ. Microbiol.">
        <title>At the nexus of three kingdoms: the genome of the mycorrhizal fungus Gigaspora margarita provides insights into plant, endobacterial and fungal interactions.</title>
        <authorList>
            <person name="Venice F."/>
            <person name="Ghignone S."/>
            <person name="Salvioli di Fossalunga A."/>
            <person name="Amselem J."/>
            <person name="Novero M."/>
            <person name="Xianan X."/>
            <person name="Sedzielewska Toro K."/>
            <person name="Morin E."/>
            <person name="Lipzen A."/>
            <person name="Grigoriev I.V."/>
            <person name="Henrissat B."/>
            <person name="Martin F.M."/>
            <person name="Bonfante P."/>
        </authorList>
    </citation>
    <scope>NUCLEOTIDE SEQUENCE [LARGE SCALE GENOMIC DNA]</scope>
    <source>
        <strain evidence="2 3">BEG34</strain>
    </source>
</reference>
<dbReference type="AlphaFoldDB" id="A0A8H4ACX7"/>
<accession>A0A8H4ACX7</accession>
<proteinExistence type="predicted"/>
<evidence type="ECO:0000313" key="3">
    <source>
        <dbReference type="Proteomes" id="UP000439903"/>
    </source>
</evidence>